<evidence type="ECO:0000313" key="2">
    <source>
        <dbReference type="EMBL" id="MCI92603.1"/>
    </source>
</evidence>
<sequence>VRFSRLARASELQRDQTETNERQRALSLSETQARSASIHQTG</sequence>
<protein>
    <submittedName>
        <fullName evidence="2">Uncharacterized protein</fullName>
    </submittedName>
</protein>
<dbReference type="Proteomes" id="UP000265520">
    <property type="component" value="Unassembled WGS sequence"/>
</dbReference>
<accession>A0A392VYR9</accession>
<feature type="compositionally biased region" description="Polar residues" evidence="1">
    <location>
        <begin position="26"/>
        <end position="42"/>
    </location>
</feature>
<feature type="compositionally biased region" description="Basic and acidic residues" evidence="1">
    <location>
        <begin position="11"/>
        <end position="24"/>
    </location>
</feature>
<evidence type="ECO:0000313" key="3">
    <source>
        <dbReference type="Proteomes" id="UP000265520"/>
    </source>
</evidence>
<name>A0A392VYR9_9FABA</name>
<reference evidence="2 3" key="1">
    <citation type="journal article" date="2018" name="Front. Plant Sci.">
        <title>Red Clover (Trifolium pratense) and Zigzag Clover (T. medium) - A Picture of Genomic Similarities and Differences.</title>
        <authorList>
            <person name="Dluhosova J."/>
            <person name="Istvanek J."/>
            <person name="Nedelnik J."/>
            <person name="Repkova J."/>
        </authorList>
    </citation>
    <scope>NUCLEOTIDE SEQUENCE [LARGE SCALE GENOMIC DNA]</scope>
    <source>
        <strain evidence="3">cv. 10/8</strain>
        <tissue evidence="2">Leaf</tissue>
    </source>
</reference>
<feature type="region of interest" description="Disordered" evidence="1">
    <location>
        <begin position="1"/>
        <end position="42"/>
    </location>
</feature>
<feature type="non-terminal residue" evidence="2">
    <location>
        <position position="1"/>
    </location>
</feature>
<dbReference type="EMBL" id="LXQA011305446">
    <property type="protein sequence ID" value="MCI92603.1"/>
    <property type="molecule type" value="Genomic_DNA"/>
</dbReference>
<comment type="caution">
    <text evidence="2">The sequence shown here is derived from an EMBL/GenBank/DDBJ whole genome shotgun (WGS) entry which is preliminary data.</text>
</comment>
<keyword evidence="3" id="KW-1185">Reference proteome</keyword>
<evidence type="ECO:0000256" key="1">
    <source>
        <dbReference type="SAM" id="MobiDB-lite"/>
    </source>
</evidence>
<dbReference type="AlphaFoldDB" id="A0A392VYR9"/>
<proteinExistence type="predicted"/>
<organism evidence="2 3">
    <name type="scientific">Trifolium medium</name>
    <dbReference type="NCBI Taxonomy" id="97028"/>
    <lineage>
        <taxon>Eukaryota</taxon>
        <taxon>Viridiplantae</taxon>
        <taxon>Streptophyta</taxon>
        <taxon>Embryophyta</taxon>
        <taxon>Tracheophyta</taxon>
        <taxon>Spermatophyta</taxon>
        <taxon>Magnoliopsida</taxon>
        <taxon>eudicotyledons</taxon>
        <taxon>Gunneridae</taxon>
        <taxon>Pentapetalae</taxon>
        <taxon>rosids</taxon>
        <taxon>fabids</taxon>
        <taxon>Fabales</taxon>
        <taxon>Fabaceae</taxon>
        <taxon>Papilionoideae</taxon>
        <taxon>50 kb inversion clade</taxon>
        <taxon>NPAAA clade</taxon>
        <taxon>Hologalegina</taxon>
        <taxon>IRL clade</taxon>
        <taxon>Trifolieae</taxon>
        <taxon>Trifolium</taxon>
    </lineage>
</organism>